<keyword evidence="1" id="KW-0472">Membrane</keyword>
<evidence type="ECO:0000256" key="1">
    <source>
        <dbReference type="SAM" id="Phobius"/>
    </source>
</evidence>
<reference evidence="2" key="1">
    <citation type="submission" date="2022-12" db="EMBL/GenBank/DDBJ databases">
        <title>Genome assemblies of Blomia tropicalis.</title>
        <authorList>
            <person name="Cui Y."/>
        </authorList>
    </citation>
    <scope>NUCLEOTIDE SEQUENCE</scope>
    <source>
        <tissue evidence="2">Adult mites</tissue>
    </source>
</reference>
<keyword evidence="1" id="KW-1133">Transmembrane helix</keyword>
<evidence type="ECO:0000313" key="3">
    <source>
        <dbReference type="Proteomes" id="UP001142055"/>
    </source>
</evidence>
<accession>A0A9Q0RQ44</accession>
<dbReference type="Proteomes" id="UP001142055">
    <property type="component" value="Chromosome 1"/>
</dbReference>
<name>A0A9Q0RQ44_BLOTA</name>
<keyword evidence="3" id="KW-1185">Reference proteome</keyword>
<feature type="transmembrane region" description="Helical" evidence="1">
    <location>
        <begin position="75"/>
        <end position="104"/>
    </location>
</feature>
<sequence length="107" mass="11864">MSFSLVNVSTNNKWMPTITNGAQKYIWRTCTTRLQINLFMVDHVCMDESGGQGQMCFCESDGCNWATPTNRPQPLMIIAASTIVTLLSLIATITMIVTLIVTFIKIG</sequence>
<dbReference type="AlphaFoldDB" id="A0A9Q0RQ44"/>
<dbReference type="EMBL" id="JAPWDV010000001">
    <property type="protein sequence ID" value="KAJ6224123.1"/>
    <property type="molecule type" value="Genomic_DNA"/>
</dbReference>
<gene>
    <name evidence="2" type="ORF">RDWZM_002668</name>
</gene>
<proteinExistence type="predicted"/>
<comment type="caution">
    <text evidence="2">The sequence shown here is derived from an EMBL/GenBank/DDBJ whole genome shotgun (WGS) entry which is preliminary data.</text>
</comment>
<evidence type="ECO:0000313" key="2">
    <source>
        <dbReference type="EMBL" id="KAJ6224123.1"/>
    </source>
</evidence>
<organism evidence="2 3">
    <name type="scientific">Blomia tropicalis</name>
    <name type="common">Mite</name>
    <dbReference type="NCBI Taxonomy" id="40697"/>
    <lineage>
        <taxon>Eukaryota</taxon>
        <taxon>Metazoa</taxon>
        <taxon>Ecdysozoa</taxon>
        <taxon>Arthropoda</taxon>
        <taxon>Chelicerata</taxon>
        <taxon>Arachnida</taxon>
        <taxon>Acari</taxon>
        <taxon>Acariformes</taxon>
        <taxon>Sarcoptiformes</taxon>
        <taxon>Astigmata</taxon>
        <taxon>Glycyphagoidea</taxon>
        <taxon>Echimyopodidae</taxon>
        <taxon>Blomia</taxon>
    </lineage>
</organism>
<protein>
    <submittedName>
        <fullName evidence="2">Uncharacterized protein</fullName>
    </submittedName>
</protein>
<keyword evidence="1" id="KW-0812">Transmembrane</keyword>